<comment type="similarity">
    <text evidence="1">Belongs to the QWRF family.</text>
</comment>
<dbReference type="AlphaFoldDB" id="A0AAV3QGP7"/>
<protein>
    <recommendedName>
        <fullName evidence="5">AUGMIN subunit 8</fullName>
    </recommendedName>
</protein>
<dbReference type="GO" id="GO:0005880">
    <property type="term" value="C:nuclear microtubule"/>
    <property type="evidence" value="ECO:0007669"/>
    <property type="project" value="TreeGrafter"/>
</dbReference>
<feature type="region of interest" description="Disordered" evidence="2">
    <location>
        <begin position="150"/>
        <end position="375"/>
    </location>
</feature>
<evidence type="ECO:0008006" key="5">
    <source>
        <dbReference type="Google" id="ProtNLM"/>
    </source>
</evidence>
<dbReference type="PANTHER" id="PTHR31807:SF37">
    <property type="entry name" value="HAUS AUGMIN-LIKE COMPLEX SUBUNIT 8"/>
    <property type="match status" value="1"/>
</dbReference>
<feature type="compositionally biased region" description="Polar residues" evidence="2">
    <location>
        <begin position="64"/>
        <end position="75"/>
    </location>
</feature>
<feature type="compositionally biased region" description="Polar residues" evidence="2">
    <location>
        <begin position="317"/>
        <end position="326"/>
    </location>
</feature>
<feature type="compositionally biased region" description="Low complexity" evidence="2">
    <location>
        <begin position="89"/>
        <end position="108"/>
    </location>
</feature>
<evidence type="ECO:0000313" key="3">
    <source>
        <dbReference type="EMBL" id="GAA0162833.1"/>
    </source>
</evidence>
<feature type="region of interest" description="Disordered" evidence="2">
    <location>
        <begin position="1"/>
        <end position="117"/>
    </location>
</feature>
<feature type="compositionally biased region" description="Low complexity" evidence="2">
    <location>
        <begin position="46"/>
        <end position="63"/>
    </location>
</feature>
<dbReference type="GO" id="GO:0008017">
    <property type="term" value="F:microtubule binding"/>
    <property type="evidence" value="ECO:0007669"/>
    <property type="project" value="TreeGrafter"/>
</dbReference>
<comment type="caution">
    <text evidence="3">The sequence shown here is derived from an EMBL/GenBank/DDBJ whole genome shotgun (WGS) entry which is preliminary data.</text>
</comment>
<dbReference type="Proteomes" id="UP001454036">
    <property type="component" value="Unassembled WGS sequence"/>
</dbReference>
<dbReference type="Pfam" id="PF04484">
    <property type="entry name" value="QWRF"/>
    <property type="match status" value="1"/>
</dbReference>
<feature type="compositionally biased region" description="Low complexity" evidence="2">
    <location>
        <begin position="327"/>
        <end position="345"/>
    </location>
</feature>
<gene>
    <name evidence="3" type="ORF">LIER_18843</name>
</gene>
<dbReference type="PANTHER" id="PTHR31807">
    <property type="entry name" value="AUGMIN FAMILY MEMBER"/>
    <property type="match status" value="1"/>
</dbReference>
<dbReference type="GO" id="GO:0005737">
    <property type="term" value="C:cytoplasm"/>
    <property type="evidence" value="ECO:0007669"/>
    <property type="project" value="TreeGrafter"/>
</dbReference>
<keyword evidence="4" id="KW-1185">Reference proteome</keyword>
<sequence>MDVSESEKVALRKKRLTVETSRLPLIPAEKNDGTTGQSRVREVSSRYRSPSPVPSSVRRCPSPTATRTSALSTVTVPKRAISAERKRPTTPSRSSRPSSPSTRSPSTPVQGSVAEALLATKKLAGNKLPEGLWPSTMRSLSVSFQSDTFSLPAGKREKPPPQALTDQTLRSSANIPPKQGVTTPISRKPTPERKRSPLKGKSLVDQSENSKPVDSLNARLVDQHRWPTRAGGKLPSTALTRSVDLSDKTSRASSTSLGTGMPSVRRLSLDGPGKPLQKSSSDLLMIMSSGNSLRRGSGGRSLDDNSIDKMSVAKSRPLTSSVSRPQSPNKASMLSSSLSRGVSPSRTKPTSATPSRGSSPSRVRPSSPSRQPSTSTSVLSFIVDIKKGNKAANHIEDAHMLRLLHNRHLQWRYVNARAHAVLQSQKVISEKRLYNVWRTLSDMSASLIAKRIEVQQLRLTLKLYSFLSEQLPYLDQWALIESEHMSSLSLTTQDLKDCTLRLPVVCGARGDIESVKSAVCSAVDIMQAMASSICSLVSPVEGMNSLIAELADVAAQQRAMLDECEALLASTAALQVEECSLRTNLVQCRQSLQPAELNSNRV</sequence>
<dbReference type="InterPro" id="IPR007573">
    <property type="entry name" value="QWRF"/>
</dbReference>
<dbReference type="EMBL" id="BAABME010004568">
    <property type="protein sequence ID" value="GAA0162833.1"/>
    <property type="molecule type" value="Genomic_DNA"/>
</dbReference>
<evidence type="ECO:0000256" key="1">
    <source>
        <dbReference type="ARBA" id="ARBA00010016"/>
    </source>
</evidence>
<name>A0AAV3QGP7_LITER</name>
<proteinExistence type="inferred from homology"/>
<reference evidence="3 4" key="1">
    <citation type="submission" date="2024-01" db="EMBL/GenBank/DDBJ databases">
        <title>The complete chloroplast genome sequence of Lithospermum erythrorhizon: insights into the phylogenetic relationship among Boraginaceae species and the maternal lineages of purple gromwells.</title>
        <authorList>
            <person name="Okada T."/>
            <person name="Watanabe K."/>
        </authorList>
    </citation>
    <scope>NUCLEOTIDE SEQUENCE [LARGE SCALE GENOMIC DNA]</scope>
</reference>
<organism evidence="3 4">
    <name type="scientific">Lithospermum erythrorhizon</name>
    <name type="common">Purple gromwell</name>
    <name type="synonym">Lithospermum officinale var. erythrorhizon</name>
    <dbReference type="NCBI Taxonomy" id="34254"/>
    <lineage>
        <taxon>Eukaryota</taxon>
        <taxon>Viridiplantae</taxon>
        <taxon>Streptophyta</taxon>
        <taxon>Embryophyta</taxon>
        <taxon>Tracheophyta</taxon>
        <taxon>Spermatophyta</taxon>
        <taxon>Magnoliopsida</taxon>
        <taxon>eudicotyledons</taxon>
        <taxon>Gunneridae</taxon>
        <taxon>Pentapetalae</taxon>
        <taxon>asterids</taxon>
        <taxon>lamiids</taxon>
        <taxon>Boraginales</taxon>
        <taxon>Boraginaceae</taxon>
        <taxon>Boraginoideae</taxon>
        <taxon>Lithospermeae</taxon>
        <taxon>Lithospermum</taxon>
    </lineage>
</organism>
<dbReference type="GO" id="GO:0051225">
    <property type="term" value="P:spindle assembly"/>
    <property type="evidence" value="ECO:0007669"/>
    <property type="project" value="TreeGrafter"/>
</dbReference>
<evidence type="ECO:0000256" key="2">
    <source>
        <dbReference type="SAM" id="MobiDB-lite"/>
    </source>
</evidence>
<feature type="compositionally biased region" description="Polar residues" evidence="2">
    <location>
        <begin position="164"/>
        <end position="185"/>
    </location>
</feature>
<evidence type="ECO:0000313" key="4">
    <source>
        <dbReference type="Proteomes" id="UP001454036"/>
    </source>
</evidence>
<accession>A0AAV3QGP7</accession>
<feature type="compositionally biased region" description="Low complexity" evidence="2">
    <location>
        <begin position="353"/>
        <end position="375"/>
    </location>
</feature>
<feature type="compositionally biased region" description="Basic and acidic residues" evidence="2">
    <location>
        <begin position="1"/>
        <end position="10"/>
    </location>
</feature>